<proteinExistence type="predicted"/>
<dbReference type="PANTHER" id="PTHR46825">
    <property type="entry name" value="D-ALANYL-D-ALANINE-CARBOXYPEPTIDASE/ENDOPEPTIDASE AMPH"/>
    <property type="match status" value="1"/>
</dbReference>
<keyword evidence="3" id="KW-1185">Reference proteome</keyword>
<dbReference type="AlphaFoldDB" id="A0A8A4TMJ7"/>
<gene>
    <name evidence="2" type="ORF">J3U87_33035</name>
</gene>
<evidence type="ECO:0000313" key="2">
    <source>
        <dbReference type="EMBL" id="QTD50434.1"/>
    </source>
</evidence>
<sequence>MNRFYWLPVMMLLAWPLCGQDHRTFLPHFTNRAGVWETHVSLHNPTLTARNLRILAYDHEGRPGGDVSLALAASATHAVSITELFSGENPERGWLEIRSDSPQITGLVCFTSISGGGATSLPLILEGQRHLVFPGLDHRPNWHHGFAITNLTDEPNPLVLEALNAAGERVAVETLTLAAHAKQVTMVADFFEAPPEQVAVVRVSAAAEIGGIALSFSGSNQQIVAVPAKSWQPGEGNEAVGEALQALIDGVLRENEMIPGLTLRVESPSSGLSWHGASGLVDPLQDAPLSAQHPFRLASVTKTVVASLALLLAEEDLLDIDRPAADYLPAGKLDGLLVIEGQDYSDRITVKQLLNHSSGLPYAAFDIDNDGNDVGDLFERVFAQPEELWTFDKLLAYVKENGSAVGLPGAGYHYSNFGYVLLGAVLEGAGGESLHRMLRERIFDELGMENTWLEFAEPGRSALPVAHCLIGETDFTGHHSWSIAGAGGNLISTTNDLALFMKALNNGGLFQDSESMDMMTTYIDAGEDGYYGLGLNLFAVGNGLTLLGHDGFTGSFMIYWLERDLYVIGTSNQVAYEYWDLMALVFEKLGYL</sequence>
<dbReference type="KEGG" id="scor:J3U87_33035"/>
<dbReference type="SUPFAM" id="SSF56601">
    <property type="entry name" value="beta-lactamase/transpeptidase-like"/>
    <property type="match status" value="1"/>
</dbReference>
<evidence type="ECO:0000259" key="1">
    <source>
        <dbReference type="Pfam" id="PF00144"/>
    </source>
</evidence>
<dbReference type="PANTHER" id="PTHR46825:SF7">
    <property type="entry name" value="D-ALANYL-D-ALANINE CARBOXYPEPTIDASE"/>
    <property type="match status" value="1"/>
</dbReference>
<dbReference type="Pfam" id="PF00144">
    <property type="entry name" value="Beta-lactamase"/>
    <property type="match status" value="1"/>
</dbReference>
<dbReference type="Proteomes" id="UP000663929">
    <property type="component" value="Chromosome"/>
</dbReference>
<protein>
    <submittedName>
        <fullName evidence="2">Beta-lactamase family protein</fullName>
    </submittedName>
</protein>
<feature type="domain" description="Beta-lactamase-related" evidence="1">
    <location>
        <begin position="280"/>
        <end position="574"/>
    </location>
</feature>
<dbReference type="Gene3D" id="3.40.710.10">
    <property type="entry name" value="DD-peptidase/beta-lactamase superfamily"/>
    <property type="match status" value="1"/>
</dbReference>
<dbReference type="InterPro" id="IPR012338">
    <property type="entry name" value="Beta-lactam/transpept-like"/>
</dbReference>
<dbReference type="InterPro" id="IPR001466">
    <property type="entry name" value="Beta-lactam-related"/>
</dbReference>
<reference evidence="2" key="1">
    <citation type="submission" date="2021-03" db="EMBL/GenBank/DDBJ databases">
        <title>Acanthopleuribacteraceae sp. M133.</title>
        <authorList>
            <person name="Wang G."/>
        </authorList>
    </citation>
    <scope>NUCLEOTIDE SEQUENCE</scope>
    <source>
        <strain evidence="2">M133</strain>
    </source>
</reference>
<evidence type="ECO:0000313" key="3">
    <source>
        <dbReference type="Proteomes" id="UP000663929"/>
    </source>
</evidence>
<dbReference type="RefSeq" id="WP_237380126.1">
    <property type="nucleotide sequence ID" value="NZ_CP071793.1"/>
</dbReference>
<organism evidence="2 3">
    <name type="scientific">Sulfidibacter corallicola</name>
    <dbReference type="NCBI Taxonomy" id="2818388"/>
    <lineage>
        <taxon>Bacteria</taxon>
        <taxon>Pseudomonadati</taxon>
        <taxon>Acidobacteriota</taxon>
        <taxon>Holophagae</taxon>
        <taxon>Acanthopleuribacterales</taxon>
        <taxon>Acanthopleuribacteraceae</taxon>
        <taxon>Sulfidibacter</taxon>
    </lineage>
</organism>
<dbReference type="EMBL" id="CP071793">
    <property type="protein sequence ID" value="QTD50434.1"/>
    <property type="molecule type" value="Genomic_DNA"/>
</dbReference>
<dbReference type="InterPro" id="IPR050491">
    <property type="entry name" value="AmpC-like"/>
</dbReference>
<accession>A0A8A4TMJ7</accession>
<name>A0A8A4TMJ7_SULCO</name>